<sequence length="48" mass="5204">MRDFRAGCAHWSVCSWSVRSIADIAPGAGESARLCKRHPGCAVHCHPI</sequence>
<dbReference type="Proteomes" id="UP000639403">
    <property type="component" value="Unassembled WGS sequence"/>
</dbReference>
<dbReference type="EMBL" id="JADOXO010000834">
    <property type="protein sequence ID" value="KAF9799990.1"/>
    <property type="molecule type" value="Genomic_DNA"/>
</dbReference>
<reference evidence="1" key="1">
    <citation type="submission" date="2020-11" db="EMBL/GenBank/DDBJ databases">
        <authorList>
            <person name="Koelle M."/>
            <person name="Horta M.A.C."/>
            <person name="Nowrousian M."/>
            <person name="Ohm R.A."/>
            <person name="Benz P."/>
            <person name="Pilgard A."/>
        </authorList>
    </citation>
    <scope>NUCLEOTIDE SEQUENCE</scope>
    <source>
        <strain evidence="1">FPRL280</strain>
    </source>
</reference>
<reference evidence="1" key="2">
    <citation type="journal article" name="Front. Microbiol.">
        <title>Degradative Capacity of Two Strains of Rhodonia placenta: From Phenotype to Genotype.</title>
        <authorList>
            <person name="Kolle M."/>
            <person name="Horta M.A.C."/>
            <person name="Nowrousian M."/>
            <person name="Ohm R.A."/>
            <person name="Benz J.P."/>
            <person name="Pilgard A."/>
        </authorList>
    </citation>
    <scope>NUCLEOTIDE SEQUENCE</scope>
    <source>
        <strain evidence="1">FPRL280</strain>
    </source>
</reference>
<proteinExistence type="predicted"/>
<gene>
    <name evidence="1" type="ORF">IEO21_10461</name>
</gene>
<dbReference type="AlphaFoldDB" id="A0A8H7TXI3"/>
<name>A0A8H7TXI3_9APHY</name>
<accession>A0A8H7TXI3</accession>
<protein>
    <submittedName>
        <fullName evidence="1">Uncharacterized protein</fullName>
    </submittedName>
</protein>
<evidence type="ECO:0000313" key="1">
    <source>
        <dbReference type="EMBL" id="KAF9799990.1"/>
    </source>
</evidence>
<comment type="caution">
    <text evidence="1">The sequence shown here is derived from an EMBL/GenBank/DDBJ whole genome shotgun (WGS) entry which is preliminary data.</text>
</comment>
<organism evidence="1 2">
    <name type="scientific">Rhodonia placenta</name>
    <dbReference type="NCBI Taxonomy" id="104341"/>
    <lineage>
        <taxon>Eukaryota</taxon>
        <taxon>Fungi</taxon>
        <taxon>Dikarya</taxon>
        <taxon>Basidiomycota</taxon>
        <taxon>Agaricomycotina</taxon>
        <taxon>Agaricomycetes</taxon>
        <taxon>Polyporales</taxon>
        <taxon>Adustoporiaceae</taxon>
        <taxon>Rhodonia</taxon>
    </lineage>
</organism>
<evidence type="ECO:0000313" key="2">
    <source>
        <dbReference type="Proteomes" id="UP000639403"/>
    </source>
</evidence>